<keyword evidence="1" id="KW-1133">Transmembrane helix</keyword>
<protein>
    <recommendedName>
        <fullName evidence="2">Tyrosinase copper-binding domain-containing protein</fullName>
    </recommendedName>
</protein>
<accession>A0AAD4KVS2</accession>
<dbReference type="PROSITE" id="PS51257">
    <property type="entry name" value="PROKAR_LIPOPROTEIN"/>
    <property type="match status" value="1"/>
</dbReference>
<feature type="transmembrane region" description="Helical" evidence="1">
    <location>
        <begin position="9"/>
        <end position="25"/>
    </location>
</feature>
<dbReference type="AlphaFoldDB" id="A0AAD4KVS2"/>
<feature type="domain" description="Tyrosinase copper-binding" evidence="2">
    <location>
        <begin position="37"/>
        <end position="65"/>
    </location>
</feature>
<evidence type="ECO:0000259" key="2">
    <source>
        <dbReference type="Pfam" id="PF00264"/>
    </source>
</evidence>
<dbReference type="Gene3D" id="1.10.1280.10">
    <property type="entry name" value="Di-copper center containing domain from catechol oxidase"/>
    <property type="match status" value="1"/>
</dbReference>
<dbReference type="Proteomes" id="UP001201262">
    <property type="component" value="Unassembled WGS sequence"/>
</dbReference>
<gene>
    <name evidence="3" type="ORF">BGW36DRAFT_357530</name>
</gene>
<keyword evidence="4" id="KW-1185">Reference proteome</keyword>
<keyword evidence="1" id="KW-0472">Membrane</keyword>
<evidence type="ECO:0000256" key="1">
    <source>
        <dbReference type="SAM" id="Phobius"/>
    </source>
</evidence>
<dbReference type="InterPro" id="IPR008922">
    <property type="entry name" value="Di-copper_centre_dom_sf"/>
</dbReference>
<dbReference type="InterPro" id="IPR002227">
    <property type="entry name" value="Tyrosinase_Cu-bd"/>
</dbReference>
<dbReference type="RefSeq" id="XP_046074597.1">
    <property type="nucleotide sequence ID" value="XM_046213884.1"/>
</dbReference>
<evidence type="ECO:0000313" key="3">
    <source>
        <dbReference type="EMBL" id="KAH8700891.1"/>
    </source>
</evidence>
<dbReference type="GO" id="GO:0016491">
    <property type="term" value="F:oxidoreductase activity"/>
    <property type="evidence" value="ECO:0007669"/>
    <property type="project" value="InterPro"/>
</dbReference>
<dbReference type="Pfam" id="PF00264">
    <property type="entry name" value="Tyrosinase"/>
    <property type="match status" value="1"/>
</dbReference>
<sequence>MPDMVKQQYFNLLICSCILSSYIIFRFDTEYTEGPRSIANIFLAFADPVFFLHYAQIDRLWWKWQIKEQNGGFRGYDSINGVFEPYDDTALISDKDMLIFTGLGDDLEAEKLGM</sequence>
<dbReference type="EMBL" id="JAJTJA010000004">
    <property type="protein sequence ID" value="KAH8700891.1"/>
    <property type="molecule type" value="Genomic_DNA"/>
</dbReference>
<proteinExistence type="predicted"/>
<dbReference type="GeneID" id="70244171"/>
<keyword evidence="1" id="KW-0812">Transmembrane</keyword>
<reference evidence="3" key="1">
    <citation type="submission" date="2021-12" db="EMBL/GenBank/DDBJ databases">
        <title>Convergent genome expansion in fungi linked to evolution of root-endophyte symbiosis.</title>
        <authorList>
            <consortium name="DOE Joint Genome Institute"/>
            <person name="Ke Y.-H."/>
            <person name="Bonito G."/>
            <person name="Liao H.-L."/>
            <person name="Looney B."/>
            <person name="Rojas-Flechas A."/>
            <person name="Nash J."/>
            <person name="Hameed K."/>
            <person name="Schadt C."/>
            <person name="Martin F."/>
            <person name="Crous P.W."/>
            <person name="Miettinen O."/>
            <person name="Magnuson J.K."/>
            <person name="Labbe J."/>
            <person name="Jacobson D."/>
            <person name="Doktycz M.J."/>
            <person name="Veneault-Fourrey C."/>
            <person name="Kuo A."/>
            <person name="Mondo S."/>
            <person name="Calhoun S."/>
            <person name="Riley R."/>
            <person name="Ohm R."/>
            <person name="LaButti K."/>
            <person name="Andreopoulos B."/>
            <person name="Pangilinan J."/>
            <person name="Nolan M."/>
            <person name="Tritt A."/>
            <person name="Clum A."/>
            <person name="Lipzen A."/>
            <person name="Daum C."/>
            <person name="Barry K."/>
            <person name="Grigoriev I.V."/>
            <person name="Vilgalys R."/>
        </authorList>
    </citation>
    <scope>NUCLEOTIDE SEQUENCE</scope>
    <source>
        <strain evidence="3">PMI_201</strain>
    </source>
</reference>
<feature type="transmembrane region" description="Helical" evidence="1">
    <location>
        <begin position="37"/>
        <end position="55"/>
    </location>
</feature>
<organism evidence="3 4">
    <name type="scientific">Talaromyces proteolyticus</name>
    <dbReference type="NCBI Taxonomy" id="1131652"/>
    <lineage>
        <taxon>Eukaryota</taxon>
        <taxon>Fungi</taxon>
        <taxon>Dikarya</taxon>
        <taxon>Ascomycota</taxon>
        <taxon>Pezizomycotina</taxon>
        <taxon>Eurotiomycetes</taxon>
        <taxon>Eurotiomycetidae</taxon>
        <taxon>Eurotiales</taxon>
        <taxon>Trichocomaceae</taxon>
        <taxon>Talaromyces</taxon>
        <taxon>Talaromyces sect. Bacilispori</taxon>
    </lineage>
</organism>
<comment type="caution">
    <text evidence="3">The sequence shown here is derived from an EMBL/GenBank/DDBJ whole genome shotgun (WGS) entry which is preliminary data.</text>
</comment>
<evidence type="ECO:0000313" key="4">
    <source>
        <dbReference type="Proteomes" id="UP001201262"/>
    </source>
</evidence>
<dbReference type="SUPFAM" id="SSF48056">
    <property type="entry name" value="Di-copper centre-containing domain"/>
    <property type="match status" value="1"/>
</dbReference>
<name>A0AAD4KVS2_9EURO</name>